<feature type="transmembrane region" description="Helical" evidence="6">
    <location>
        <begin position="102"/>
        <end position="119"/>
    </location>
</feature>
<comment type="caution">
    <text evidence="7">The sequence shown here is derived from an EMBL/GenBank/DDBJ whole genome shotgun (WGS) entry which is preliminary data.</text>
</comment>
<feature type="transmembrane region" description="Helical" evidence="6">
    <location>
        <begin position="251"/>
        <end position="269"/>
    </location>
</feature>
<dbReference type="Proteomes" id="UP000521872">
    <property type="component" value="Unassembled WGS sequence"/>
</dbReference>
<evidence type="ECO:0000256" key="4">
    <source>
        <dbReference type="ARBA" id="ARBA00023136"/>
    </source>
</evidence>
<feature type="compositionally biased region" description="Polar residues" evidence="5">
    <location>
        <begin position="619"/>
        <end position="633"/>
    </location>
</feature>
<evidence type="ECO:0000256" key="6">
    <source>
        <dbReference type="SAM" id="Phobius"/>
    </source>
</evidence>
<accession>A0A8H4VRP9</accession>
<keyword evidence="2 6" id="KW-0812">Transmembrane</keyword>
<dbReference type="AlphaFoldDB" id="A0A8H4VRP9"/>
<evidence type="ECO:0000256" key="2">
    <source>
        <dbReference type="ARBA" id="ARBA00022692"/>
    </source>
</evidence>
<comment type="subcellular location">
    <subcellularLocation>
        <location evidence="1">Membrane</location>
        <topology evidence="1">Multi-pass membrane protein</topology>
    </subcellularLocation>
</comment>
<dbReference type="EMBL" id="JAACJL010000015">
    <property type="protein sequence ID" value="KAF4620366.1"/>
    <property type="molecule type" value="Genomic_DNA"/>
</dbReference>
<feature type="transmembrane region" description="Helical" evidence="6">
    <location>
        <begin position="206"/>
        <end position="231"/>
    </location>
</feature>
<evidence type="ECO:0008006" key="9">
    <source>
        <dbReference type="Google" id="ProtNLM"/>
    </source>
</evidence>
<organism evidence="7 8">
    <name type="scientific">Agrocybe pediades</name>
    <dbReference type="NCBI Taxonomy" id="84607"/>
    <lineage>
        <taxon>Eukaryota</taxon>
        <taxon>Fungi</taxon>
        <taxon>Dikarya</taxon>
        <taxon>Basidiomycota</taxon>
        <taxon>Agaricomycotina</taxon>
        <taxon>Agaricomycetes</taxon>
        <taxon>Agaricomycetidae</taxon>
        <taxon>Agaricales</taxon>
        <taxon>Agaricineae</taxon>
        <taxon>Strophariaceae</taxon>
        <taxon>Agrocybe</taxon>
    </lineage>
</organism>
<gene>
    <name evidence="7" type="ORF">D9613_000376</name>
</gene>
<evidence type="ECO:0000256" key="3">
    <source>
        <dbReference type="ARBA" id="ARBA00022989"/>
    </source>
</evidence>
<dbReference type="Pfam" id="PF03619">
    <property type="entry name" value="Solute_trans_a"/>
    <property type="match status" value="2"/>
</dbReference>
<sequence length="727" mass="83704">MSNITEQSCHKEIAPEAPPVFQNGKIDLQAYHVGWIISGSLALISIITSFWLIGQHLRWYTNKKEQRYIVRLLFMVPLYALISFCSFLFWNHATPIILVRDAYEAIVLTAFFYLLLMYVSHDVEEQRRVFLKKGLSVEADVIALRKGEEVDRWMFPLGFIKWKPKARWSLLLAIDEMGCSTVLCNSTDDNLGGCYPGLYGSILRGLLGIGITIVMSISVTIAMYCLIQLYMPISKDLAKHKPLLKLFSVKAVVFLTFWQATFLSVLTMFDVIKATKYMTVDDVNTGIGAVLETFEMTIFAFLHIRAFTYKPYQQSASKAYPDGPLLMTPRWPSLGHAMDFRETFREIWVGCIYMFDKMKGKEPTPDFGVIRETHYESAFGRPRPMIGQEKTLDPLHDKEERMDPTLPTLTIAVDRRAEVEIEGERQWLALDRYDRGGLIPRRERSEGLQSQIDHELERLGHPTIREHAKQVVPRETEPRQNRRQSWWHSFYNRFSQSGNEAEVSEQEPLRNRRFSLLRSSRDNGRHNDGLSDYIISELEDPPPRSILQQYKANLAQHNEPGLERYYDHRPATIYEGDKLLLSPREDSYGRYPNLSSSPPSSSRDRFSRLDHVSAAGYRSLSTEAQRMSKSNRGGSRPHDSVQLDAQFTISHPSTPDNDSRTPPPPVPPKSVADPSLMHPYPVQPLDPRRSRHTREPANLPLQGRNYRRPTTSGEVYDNNRPRFYEPQ</sequence>
<feature type="compositionally biased region" description="Basic and acidic residues" evidence="5">
    <location>
        <begin position="717"/>
        <end position="727"/>
    </location>
</feature>
<proteinExistence type="predicted"/>
<name>A0A8H4VRP9_9AGAR</name>
<reference evidence="7 8" key="1">
    <citation type="submission" date="2019-12" db="EMBL/GenBank/DDBJ databases">
        <authorList>
            <person name="Floudas D."/>
            <person name="Bentzer J."/>
            <person name="Ahren D."/>
            <person name="Johansson T."/>
            <person name="Persson P."/>
            <person name="Tunlid A."/>
        </authorList>
    </citation>
    <scope>NUCLEOTIDE SEQUENCE [LARGE SCALE GENOMIC DNA]</scope>
    <source>
        <strain evidence="7 8">CBS 102.39</strain>
    </source>
</reference>
<evidence type="ECO:0000313" key="7">
    <source>
        <dbReference type="EMBL" id="KAF4620366.1"/>
    </source>
</evidence>
<evidence type="ECO:0000256" key="5">
    <source>
        <dbReference type="SAM" id="MobiDB-lite"/>
    </source>
</evidence>
<dbReference type="SMART" id="SM01417">
    <property type="entry name" value="Solute_trans_a"/>
    <property type="match status" value="1"/>
</dbReference>
<evidence type="ECO:0000256" key="1">
    <source>
        <dbReference type="ARBA" id="ARBA00004141"/>
    </source>
</evidence>
<feature type="transmembrane region" description="Helical" evidence="6">
    <location>
        <begin position="33"/>
        <end position="53"/>
    </location>
</feature>
<dbReference type="InterPro" id="IPR005178">
    <property type="entry name" value="Ostalpha/TMEM184C"/>
</dbReference>
<keyword evidence="8" id="KW-1185">Reference proteome</keyword>
<keyword evidence="4 6" id="KW-0472">Membrane</keyword>
<protein>
    <recommendedName>
        <fullName evidence="9">DUF300-domain-containing protein</fullName>
    </recommendedName>
</protein>
<keyword evidence="3 6" id="KW-1133">Transmembrane helix</keyword>
<dbReference type="GO" id="GO:0016020">
    <property type="term" value="C:membrane"/>
    <property type="evidence" value="ECO:0007669"/>
    <property type="project" value="UniProtKB-SubCell"/>
</dbReference>
<evidence type="ECO:0000313" key="8">
    <source>
        <dbReference type="Proteomes" id="UP000521872"/>
    </source>
</evidence>
<feature type="transmembrane region" description="Helical" evidence="6">
    <location>
        <begin position="68"/>
        <end position="90"/>
    </location>
</feature>
<dbReference type="PANTHER" id="PTHR23423">
    <property type="entry name" value="ORGANIC SOLUTE TRANSPORTER-RELATED"/>
    <property type="match status" value="1"/>
</dbReference>
<feature type="region of interest" description="Disordered" evidence="5">
    <location>
        <begin position="583"/>
        <end position="727"/>
    </location>
</feature>
<feature type="compositionally biased region" description="Basic and acidic residues" evidence="5">
    <location>
        <begin position="602"/>
        <end position="611"/>
    </location>
</feature>